<evidence type="ECO:0000313" key="4">
    <source>
        <dbReference type="Proteomes" id="UP001162881"/>
    </source>
</evidence>
<dbReference type="CDD" id="cd12797">
    <property type="entry name" value="M23_peptidase"/>
    <property type="match status" value="1"/>
</dbReference>
<reference evidence="3" key="1">
    <citation type="submission" date="2022-03" db="EMBL/GenBank/DDBJ databases">
        <title>Identification of a novel bacterium isolated from mangrove sediments.</title>
        <authorList>
            <person name="Pan X."/>
        </authorList>
    </citation>
    <scope>NUCLEOTIDE SEQUENCE</scope>
    <source>
        <strain evidence="3">B1949</strain>
    </source>
</reference>
<sequence length="174" mass="18268">RASDLSDLVAAMDVQARLREQLAALPGPLPRPPRPEAAQVIDAAQFVPPPQGLSTWMLPVIGRVVTGFGESAPGQARAQGLTMETRANAQIIAPAAGRVAFAGPYRGHGRIVIIEHNGDWTSLVTGLARLEVKVGDTLVAGAPLGQTGPGAPRVMVELRHGGEPVNPLQYVRDI</sequence>
<dbReference type="PANTHER" id="PTHR21666">
    <property type="entry name" value="PEPTIDASE-RELATED"/>
    <property type="match status" value="1"/>
</dbReference>
<organism evidence="3 4">
    <name type="scientific">Novosphingobium organovorum</name>
    <dbReference type="NCBI Taxonomy" id="2930092"/>
    <lineage>
        <taxon>Bacteria</taxon>
        <taxon>Pseudomonadati</taxon>
        <taxon>Pseudomonadota</taxon>
        <taxon>Alphaproteobacteria</taxon>
        <taxon>Sphingomonadales</taxon>
        <taxon>Sphingomonadaceae</taxon>
        <taxon>Novosphingobium</taxon>
    </lineage>
</organism>
<name>A0ABT0BIG1_9SPHN</name>
<dbReference type="SUPFAM" id="SSF51261">
    <property type="entry name" value="Duplicated hybrid motif"/>
    <property type="match status" value="1"/>
</dbReference>
<dbReference type="Proteomes" id="UP001162881">
    <property type="component" value="Unassembled WGS sequence"/>
</dbReference>
<dbReference type="RefSeq" id="WP_244024012.1">
    <property type="nucleotide sequence ID" value="NZ_JALHLF010000154.1"/>
</dbReference>
<evidence type="ECO:0000256" key="1">
    <source>
        <dbReference type="ARBA" id="ARBA00022729"/>
    </source>
</evidence>
<dbReference type="InterPro" id="IPR050570">
    <property type="entry name" value="Cell_wall_metabolism_enzyme"/>
</dbReference>
<keyword evidence="1" id="KW-0732">Signal</keyword>
<dbReference type="PANTHER" id="PTHR21666:SF289">
    <property type="entry name" value="L-ALA--D-GLU ENDOPEPTIDASE"/>
    <property type="match status" value="1"/>
</dbReference>
<dbReference type="EMBL" id="JALHLF010000154">
    <property type="protein sequence ID" value="MCJ2184820.1"/>
    <property type="molecule type" value="Genomic_DNA"/>
</dbReference>
<dbReference type="InterPro" id="IPR011055">
    <property type="entry name" value="Dup_hybrid_motif"/>
</dbReference>
<evidence type="ECO:0000313" key="3">
    <source>
        <dbReference type="EMBL" id="MCJ2184820.1"/>
    </source>
</evidence>
<feature type="domain" description="M23ase beta-sheet core" evidence="2">
    <location>
        <begin position="78"/>
        <end position="167"/>
    </location>
</feature>
<dbReference type="Gene3D" id="2.70.70.10">
    <property type="entry name" value="Glucose Permease (Domain IIA)"/>
    <property type="match status" value="1"/>
</dbReference>
<dbReference type="Pfam" id="PF01551">
    <property type="entry name" value="Peptidase_M23"/>
    <property type="match status" value="1"/>
</dbReference>
<gene>
    <name evidence="3" type="ORF">MTR62_19300</name>
</gene>
<comment type="caution">
    <text evidence="3">The sequence shown here is derived from an EMBL/GenBank/DDBJ whole genome shotgun (WGS) entry which is preliminary data.</text>
</comment>
<keyword evidence="4" id="KW-1185">Reference proteome</keyword>
<proteinExistence type="predicted"/>
<accession>A0ABT0BIG1</accession>
<dbReference type="InterPro" id="IPR016047">
    <property type="entry name" value="M23ase_b-sheet_dom"/>
</dbReference>
<evidence type="ECO:0000259" key="2">
    <source>
        <dbReference type="Pfam" id="PF01551"/>
    </source>
</evidence>
<feature type="non-terminal residue" evidence="3">
    <location>
        <position position="1"/>
    </location>
</feature>
<protein>
    <submittedName>
        <fullName evidence="3">Peptidoglycan DD-metalloendopeptidase family protein</fullName>
    </submittedName>
</protein>